<organism evidence="5 6">
    <name type="scientific">Oryza meyeriana var. granulata</name>
    <dbReference type="NCBI Taxonomy" id="110450"/>
    <lineage>
        <taxon>Eukaryota</taxon>
        <taxon>Viridiplantae</taxon>
        <taxon>Streptophyta</taxon>
        <taxon>Embryophyta</taxon>
        <taxon>Tracheophyta</taxon>
        <taxon>Spermatophyta</taxon>
        <taxon>Magnoliopsida</taxon>
        <taxon>Liliopsida</taxon>
        <taxon>Poales</taxon>
        <taxon>Poaceae</taxon>
        <taxon>BOP clade</taxon>
        <taxon>Oryzoideae</taxon>
        <taxon>Oryzeae</taxon>
        <taxon>Oryzinae</taxon>
        <taxon>Oryza</taxon>
        <taxon>Oryza meyeriana</taxon>
    </lineage>
</organism>
<dbReference type="EMBL" id="SPHZ02000003">
    <property type="protein sequence ID" value="KAF0922936.1"/>
    <property type="molecule type" value="Genomic_DNA"/>
</dbReference>
<dbReference type="Proteomes" id="UP000479710">
    <property type="component" value="Unassembled WGS sequence"/>
</dbReference>
<comment type="caution">
    <text evidence="5">The sequence shown here is derived from an EMBL/GenBank/DDBJ whole genome shotgun (WGS) entry which is preliminary data.</text>
</comment>
<evidence type="ECO:0000256" key="1">
    <source>
        <dbReference type="ARBA" id="ARBA00023012"/>
    </source>
</evidence>
<dbReference type="SUPFAM" id="SSF52172">
    <property type="entry name" value="CheY-like"/>
    <property type="match status" value="1"/>
</dbReference>
<dbReference type="GO" id="GO:0000160">
    <property type="term" value="P:phosphorelay signal transduction system"/>
    <property type="evidence" value="ECO:0007669"/>
    <property type="project" value="UniProtKB-KW"/>
</dbReference>
<keyword evidence="2" id="KW-0597">Phosphoprotein</keyword>
<gene>
    <name evidence="5" type="ORF">E2562_002173</name>
</gene>
<keyword evidence="1" id="KW-0902">Two-component regulatory system</keyword>
<name>A0A6G1EEC6_9ORYZ</name>
<reference evidence="5 6" key="1">
    <citation type="submission" date="2019-11" db="EMBL/GenBank/DDBJ databases">
        <title>Whole genome sequence of Oryza granulata.</title>
        <authorList>
            <person name="Li W."/>
        </authorList>
    </citation>
    <scope>NUCLEOTIDE SEQUENCE [LARGE SCALE GENOMIC DNA]</scope>
    <source>
        <strain evidence="6">cv. Menghai</strain>
        <tissue evidence="5">Leaf</tissue>
    </source>
</reference>
<dbReference type="OrthoDB" id="10262808at2759"/>
<feature type="domain" description="Response regulatory" evidence="4">
    <location>
        <begin position="1"/>
        <end position="88"/>
    </location>
</feature>
<feature type="modified residue" description="4-aspartylphosphate" evidence="2">
    <location>
        <position position="23"/>
    </location>
</feature>
<dbReference type="InterPro" id="IPR001789">
    <property type="entry name" value="Sig_transdc_resp-reg_receiver"/>
</dbReference>
<dbReference type="Gene3D" id="1.10.10.60">
    <property type="entry name" value="Homeodomain-like"/>
    <property type="match status" value="1"/>
</dbReference>
<evidence type="ECO:0000259" key="4">
    <source>
        <dbReference type="PROSITE" id="PS50110"/>
    </source>
</evidence>
<dbReference type="InterPro" id="IPR045279">
    <property type="entry name" value="ARR-like"/>
</dbReference>
<keyword evidence="6" id="KW-1185">Reference proteome</keyword>
<dbReference type="AlphaFoldDB" id="A0A6G1EEC6"/>
<dbReference type="Gene3D" id="3.40.50.2300">
    <property type="match status" value="1"/>
</dbReference>
<accession>A0A6G1EEC6</accession>
<evidence type="ECO:0000256" key="2">
    <source>
        <dbReference type="PROSITE-ProRule" id="PRU00169"/>
    </source>
</evidence>
<dbReference type="GO" id="GO:0009736">
    <property type="term" value="P:cytokinin-activated signaling pathway"/>
    <property type="evidence" value="ECO:0007669"/>
    <property type="project" value="InterPro"/>
</dbReference>
<feature type="region of interest" description="Disordered" evidence="3">
    <location>
        <begin position="94"/>
        <end position="113"/>
    </location>
</feature>
<dbReference type="PROSITE" id="PS50110">
    <property type="entry name" value="RESPONSE_REGULATORY"/>
    <property type="match status" value="1"/>
</dbReference>
<evidence type="ECO:0000313" key="6">
    <source>
        <dbReference type="Proteomes" id="UP000479710"/>
    </source>
</evidence>
<evidence type="ECO:0000256" key="3">
    <source>
        <dbReference type="SAM" id="MobiDB-lite"/>
    </source>
</evidence>
<protein>
    <recommendedName>
        <fullName evidence="4">Response regulatory domain-containing protein</fullName>
    </recommendedName>
</protein>
<sequence length="177" mass="20124">MSAQDAVEKLRENPWSHDIVLTDVHMPAEIDGFDLLQYSATEMDLPVIVFSADDDKKTVLKCVKHGARGYLVKPLRKEQLKNIRQHVYRRTLRNGRRRAAAEAGGGGSSKGERKRFVWPKELHERFVSIVHQLGVDTTSVLARANIGREEMISDASLDVSDDRTTLIRDSYHDWAQN</sequence>
<dbReference type="PANTHER" id="PTHR43874:SF67">
    <property type="entry name" value="TWO-COMPONENT RESPONSE REGULATOR ARR2"/>
    <property type="match status" value="1"/>
</dbReference>
<evidence type="ECO:0000313" key="5">
    <source>
        <dbReference type="EMBL" id="KAF0922936.1"/>
    </source>
</evidence>
<proteinExistence type="predicted"/>
<dbReference type="Pfam" id="PF00072">
    <property type="entry name" value="Response_reg"/>
    <property type="match status" value="1"/>
</dbReference>
<dbReference type="InterPro" id="IPR011006">
    <property type="entry name" value="CheY-like_superfamily"/>
</dbReference>
<dbReference type="PANTHER" id="PTHR43874">
    <property type="entry name" value="TWO-COMPONENT RESPONSE REGULATOR"/>
    <property type="match status" value="1"/>
</dbReference>